<evidence type="ECO:0000256" key="1">
    <source>
        <dbReference type="ARBA" id="ARBA00010692"/>
    </source>
</evidence>
<dbReference type="AlphaFoldDB" id="A0A9D1KUY8"/>
<dbReference type="EMBL" id="DVLX01000020">
    <property type="protein sequence ID" value="HIT98899.1"/>
    <property type="molecule type" value="Genomic_DNA"/>
</dbReference>
<organism evidence="4 5">
    <name type="scientific">Candidatus Allocopromorpha excrementavium</name>
    <dbReference type="NCBI Taxonomy" id="2840741"/>
    <lineage>
        <taxon>Bacteria</taxon>
        <taxon>Bacillati</taxon>
        <taxon>Bacillota</taxon>
        <taxon>Clostridia</taxon>
        <taxon>Eubacteriales</taxon>
        <taxon>Eubacteriaceae</taxon>
        <taxon>Eubacteriaceae incertae sedis</taxon>
        <taxon>Candidatus Allocopromorpha</taxon>
    </lineage>
</organism>
<evidence type="ECO:0000256" key="2">
    <source>
        <dbReference type="PIRNR" id="PIRNR016661"/>
    </source>
</evidence>
<protein>
    <recommendedName>
        <fullName evidence="2">Biotin transporter</fullName>
    </recommendedName>
</protein>
<dbReference type="PANTHER" id="PTHR34295">
    <property type="entry name" value="BIOTIN TRANSPORTER BIOY"/>
    <property type="match status" value="1"/>
</dbReference>
<keyword evidence="2" id="KW-1003">Cell membrane</keyword>
<gene>
    <name evidence="4" type="ORF">IAD12_01405</name>
</gene>
<dbReference type="GO" id="GO:0005886">
    <property type="term" value="C:plasma membrane"/>
    <property type="evidence" value="ECO:0007669"/>
    <property type="project" value="UniProtKB-SubCell"/>
</dbReference>
<dbReference type="Gene3D" id="1.10.1760.20">
    <property type="match status" value="1"/>
</dbReference>
<evidence type="ECO:0000313" key="5">
    <source>
        <dbReference type="Proteomes" id="UP000824159"/>
    </source>
</evidence>
<evidence type="ECO:0000313" key="4">
    <source>
        <dbReference type="EMBL" id="HIT98899.1"/>
    </source>
</evidence>
<feature type="transmembrane region" description="Helical" evidence="3">
    <location>
        <begin position="26"/>
        <end position="42"/>
    </location>
</feature>
<proteinExistence type="inferred from homology"/>
<feature type="transmembrane region" description="Helical" evidence="3">
    <location>
        <begin position="49"/>
        <end position="68"/>
    </location>
</feature>
<accession>A0A9D1KUY8</accession>
<dbReference type="GO" id="GO:0015225">
    <property type="term" value="F:biotin transmembrane transporter activity"/>
    <property type="evidence" value="ECO:0007669"/>
    <property type="project" value="UniProtKB-UniRule"/>
</dbReference>
<comment type="similarity">
    <text evidence="1 2">Belongs to the BioY family.</text>
</comment>
<evidence type="ECO:0000256" key="3">
    <source>
        <dbReference type="SAM" id="Phobius"/>
    </source>
</evidence>
<dbReference type="PIRSF" id="PIRSF016661">
    <property type="entry name" value="BioY"/>
    <property type="match status" value="1"/>
</dbReference>
<dbReference type="Pfam" id="PF02632">
    <property type="entry name" value="BioY"/>
    <property type="match status" value="1"/>
</dbReference>
<comment type="subcellular location">
    <subcellularLocation>
        <location evidence="2">Cell membrane</location>
        <topology evidence="2">Multi-pass membrane protein</topology>
    </subcellularLocation>
</comment>
<keyword evidence="3" id="KW-0812">Transmembrane</keyword>
<reference evidence="4" key="1">
    <citation type="submission" date="2020-10" db="EMBL/GenBank/DDBJ databases">
        <authorList>
            <person name="Gilroy R."/>
        </authorList>
    </citation>
    <scope>NUCLEOTIDE SEQUENCE</scope>
    <source>
        <strain evidence="4">CHK176-22527</strain>
    </source>
</reference>
<dbReference type="PANTHER" id="PTHR34295:SF1">
    <property type="entry name" value="BIOTIN TRANSPORTER BIOY"/>
    <property type="match status" value="1"/>
</dbReference>
<sequence length="187" mass="19371">MVMCGLFAGLTAICSFITIPLGFTPVPVNLATLAVFLAGGILGKKYGTISILVYILIGTAGLPVFAGFRGGPGVLAGPTGGYILGYAAAAFVTGLIIEKFSDKRQLSRANSGKVTAKFTIFTLSMTAGLALCYLLGTVFFMLSTGSGLVPALVSCVIPFLPGDAVKIAAAVILTERLRPFMSRLLLR</sequence>
<dbReference type="InterPro" id="IPR003784">
    <property type="entry name" value="BioY"/>
</dbReference>
<feature type="transmembrane region" description="Helical" evidence="3">
    <location>
        <begin position="118"/>
        <end position="142"/>
    </location>
</feature>
<keyword evidence="2" id="KW-0813">Transport</keyword>
<reference evidence="4" key="2">
    <citation type="journal article" date="2021" name="PeerJ">
        <title>Extensive microbial diversity within the chicken gut microbiome revealed by metagenomics and culture.</title>
        <authorList>
            <person name="Gilroy R."/>
            <person name="Ravi A."/>
            <person name="Getino M."/>
            <person name="Pursley I."/>
            <person name="Horton D.L."/>
            <person name="Alikhan N.F."/>
            <person name="Baker D."/>
            <person name="Gharbi K."/>
            <person name="Hall N."/>
            <person name="Watson M."/>
            <person name="Adriaenssens E.M."/>
            <person name="Foster-Nyarko E."/>
            <person name="Jarju S."/>
            <person name="Secka A."/>
            <person name="Antonio M."/>
            <person name="Oren A."/>
            <person name="Chaudhuri R.R."/>
            <person name="La Ragione R."/>
            <person name="Hildebrand F."/>
            <person name="Pallen M.J."/>
        </authorList>
    </citation>
    <scope>NUCLEOTIDE SEQUENCE</scope>
    <source>
        <strain evidence="4">CHK176-22527</strain>
    </source>
</reference>
<keyword evidence="2 3" id="KW-0472">Membrane</keyword>
<feature type="transmembrane region" description="Helical" evidence="3">
    <location>
        <begin position="80"/>
        <end position="97"/>
    </location>
</feature>
<feature type="transmembrane region" description="Helical" evidence="3">
    <location>
        <begin position="148"/>
        <end position="173"/>
    </location>
</feature>
<name>A0A9D1KUY8_9FIRM</name>
<dbReference type="Proteomes" id="UP000824159">
    <property type="component" value="Unassembled WGS sequence"/>
</dbReference>
<keyword evidence="3" id="KW-1133">Transmembrane helix</keyword>
<comment type="caution">
    <text evidence="4">The sequence shown here is derived from an EMBL/GenBank/DDBJ whole genome shotgun (WGS) entry which is preliminary data.</text>
</comment>